<keyword evidence="3" id="KW-1185">Reference proteome</keyword>
<sequence length="258" mass="30979">MSEEMITREEEQFLNEHFRFFTDQHLQEPVLETVRATDLLSREGIEHVLNDLHLYLDSQSFLTTGSLLGKRFGYYAVTVPIVMMTVFDKFPDVSPGNVEYIRIDENPKWFPKFHLKNKTVSVPGEDREEWIVENMRHLFRDFLQPVLFHIHKTTRISKKVLWENTAIYLYWFYERKLPEWYEGEELAEKRKDFRYIIDELDGEPFGEQKNPFTYFESQPVLPSGARERKCCCLSYRLHEDSTFCKVCPHLKQMENMKK</sequence>
<evidence type="ECO:0000259" key="1">
    <source>
        <dbReference type="Pfam" id="PF06276"/>
    </source>
</evidence>
<reference evidence="2 3" key="1">
    <citation type="submission" date="2016-10" db="EMBL/GenBank/DDBJ databases">
        <authorList>
            <person name="Varghese N."/>
            <person name="Submissions S."/>
        </authorList>
    </citation>
    <scope>NUCLEOTIDE SEQUENCE [LARGE SCALE GENOMIC DNA]</scope>
    <source>
        <strain evidence="2 3">DSM 20748</strain>
    </source>
</reference>
<dbReference type="InterPro" id="IPR022770">
    <property type="entry name" value="IucA/IucC-like_C"/>
</dbReference>
<accession>A0A1H3GK87</accession>
<gene>
    <name evidence="2" type="ORF">SAMN04488081_1948</name>
</gene>
<dbReference type="Pfam" id="PF06276">
    <property type="entry name" value="FhuF"/>
    <property type="match status" value="1"/>
</dbReference>
<proteinExistence type="predicted"/>
<dbReference type="RefSeq" id="WP_093107424.1">
    <property type="nucleotide sequence ID" value="NZ_FNOS01000004.1"/>
</dbReference>
<organism evidence="2 3">
    <name type="scientific">Salimicrobium album</name>
    <dbReference type="NCBI Taxonomy" id="50717"/>
    <lineage>
        <taxon>Bacteria</taxon>
        <taxon>Bacillati</taxon>
        <taxon>Bacillota</taxon>
        <taxon>Bacilli</taxon>
        <taxon>Bacillales</taxon>
        <taxon>Bacillaceae</taxon>
        <taxon>Salimicrobium</taxon>
    </lineage>
</organism>
<comment type="caution">
    <text evidence="2">The sequence shown here is derived from an EMBL/GenBank/DDBJ whole genome shotgun (WGS) entry which is preliminary data.</text>
</comment>
<feature type="domain" description="Aerobactin siderophore biosynthesis IucA/IucC-like C-terminal" evidence="1">
    <location>
        <begin position="126"/>
        <end position="215"/>
    </location>
</feature>
<dbReference type="Proteomes" id="UP000198647">
    <property type="component" value="Unassembled WGS sequence"/>
</dbReference>
<protein>
    <submittedName>
        <fullName evidence="2">Ferric iron reductase FhuF-like transporter</fullName>
    </submittedName>
</protein>
<dbReference type="EMBL" id="FNOS01000004">
    <property type="protein sequence ID" value="SDY03058.1"/>
    <property type="molecule type" value="Genomic_DNA"/>
</dbReference>
<evidence type="ECO:0000313" key="3">
    <source>
        <dbReference type="Proteomes" id="UP000198647"/>
    </source>
</evidence>
<evidence type="ECO:0000313" key="2">
    <source>
        <dbReference type="EMBL" id="SDY03058.1"/>
    </source>
</evidence>
<name>A0A1H3GK87_9BACI</name>